<evidence type="ECO:0000256" key="6">
    <source>
        <dbReference type="ARBA" id="ARBA00023002"/>
    </source>
</evidence>
<feature type="binding site" evidence="10">
    <location>
        <position position="222"/>
    </location>
    <ligand>
        <name>NADP(+)</name>
        <dbReference type="ChEBI" id="CHEBI:58349"/>
    </ligand>
</feature>
<feature type="binding site" evidence="9">
    <location>
        <position position="374"/>
    </location>
    <ligand>
        <name>FAD</name>
        <dbReference type="ChEBI" id="CHEBI:57692"/>
    </ligand>
</feature>
<evidence type="ECO:0000256" key="5">
    <source>
        <dbReference type="ARBA" id="ARBA00022857"/>
    </source>
</evidence>
<comment type="cofactor">
    <cofactor evidence="1 8 9">
        <name>FAD</name>
        <dbReference type="ChEBI" id="CHEBI:57692"/>
    </cofactor>
</comment>
<dbReference type="Proteomes" id="UP000759537">
    <property type="component" value="Unassembled WGS sequence"/>
</dbReference>
<keyword evidence="3 8" id="KW-0285">Flavoprotein</keyword>
<reference evidence="11" key="2">
    <citation type="journal article" date="2020" name="Nat. Commun.">
        <title>Large-scale genome sequencing of mycorrhizal fungi provides insights into the early evolution of symbiotic traits.</title>
        <authorList>
            <person name="Miyauchi S."/>
            <person name="Kiss E."/>
            <person name="Kuo A."/>
            <person name="Drula E."/>
            <person name="Kohler A."/>
            <person name="Sanchez-Garcia M."/>
            <person name="Morin E."/>
            <person name="Andreopoulos B."/>
            <person name="Barry K.W."/>
            <person name="Bonito G."/>
            <person name="Buee M."/>
            <person name="Carver A."/>
            <person name="Chen C."/>
            <person name="Cichocki N."/>
            <person name="Clum A."/>
            <person name="Culley D."/>
            <person name="Crous P.W."/>
            <person name="Fauchery L."/>
            <person name="Girlanda M."/>
            <person name="Hayes R.D."/>
            <person name="Keri Z."/>
            <person name="LaButti K."/>
            <person name="Lipzen A."/>
            <person name="Lombard V."/>
            <person name="Magnuson J."/>
            <person name="Maillard F."/>
            <person name="Murat C."/>
            <person name="Nolan M."/>
            <person name="Ohm R.A."/>
            <person name="Pangilinan J."/>
            <person name="Pereira M.F."/>
            <person name="Perotto S."/>
            <person name="Peter M."/>
            <person name="Pfister S."/>
            <person name="Riley R."/>
            <person name="Sitrit Y."/>
            <person name="Stielow J.B."/>
            <person name="Szollosi G."/>
            <person name="Zifcakova L."/>
            <person name="Stursova M."/>
            <person name="Spatafora J.W."/>
            <person name="Tedersoo L."/>
            <person name="Vaario L.M."/>
            <person name="Yamada A."/>
            <person name="Yan M."/>
            <person name="Wang P."/>
            <person name="Xu J."/>
            <person name="Bruns T."/>
            <person name="Baldrian P."/>
            <person name="Vilgalys R."/>
            <person name="Dunand C."/>
            <person name="Henrissat B."/>
            <person name="Grigoriev I.V."/>
            <person name="Hibbett D."/>
            <person name="Nagy L.G."/>
            <person name="Martin F.M."/>
        </authorList>
    </citation>
    <scope>NUCLEOTIDE SEQUENCE</scope>
    <source>
        <strain evidence="11">Prilba</strain>
    </source>
</reference>
<keyword evidence="12" id="KW-1185">Reference proteome</keyword>
<evidence type="ECO:0000256" key="8">
    <source>
        <dbReference type="PIRNR" id="PIRNR000362"/>
    </source>
</evidence>
<keyword evidence="6 8" id="KW-0560">Oxidoreductase</keyword>
<dbReference type="Gene3D" id="3.50.50.60">
    <property type="entry name" value="FAD/NAD(P)-binding domain"/>
    <property type="match status" value="1"/>
</dbReference>
<dbReference type="GO" id="GO:0016491">
    <property type="term" value="F:oxidoreductase activity"/>
    <property type="evidence" value="ECO:0007669"/>
    <property type="project" value="UniProtKB-KW"/>
</dbReference>
<evidence type="ECO:0000256" key="3">
    <source>
        <dbReference type="ARBA" id="ARBA00022630"/>
    </source>
</evidence>
<dbReference type="PANTHER" id="PTHR48467:SF1">
    <property type="entry name" value="GLUTAMATE SYNTHASE 1 [NADH], CHLOROPLASTIC-LIKE"/>
    <property type="match status" value="1"/>
</dbReference>
<dbReference type="InterPro" id="IPR055275">
    <property type="entry name" value="Ferredox_Rdtase"/>
</dbReference>
<gene>
    <name evidence="11" type="ORF">DFH94DRAFT_807541</name>
</gene>
<name>A0A9P5K013_9AGAM</name>
<feature type="binding site" evidence="9">
    <location>
        <position position="50"/>
    </location>
    <ligand>
        <name>FAD</name>
        <dbReference type="ChEBI" id="CHEBI:57692"/>
    </ligand>
</feature>
<dbReference type="EMBL" id="WHVB01000019">
    <property type="protein sequence ID" value="KAF8473079.1"/>
    <property type="molecule type" value="Genomic_DNA"/>
</dbReference>
<keyword evidence="8" id="KW-0496">Mitochondrion</keyword>
<comment type="similarity">
    <text evidence="2 8">Belongs to the ferredoxin--NADP reductase type 1 family.</text>
</comment>
<sequence>MSPLKLAIIGGGPSSFYVASRLLSLFPKDEPLFSQLRIHIYDKLWAPHGLVRYGVAPDHPEVKNCTHKFDQAAGDPRIRFFGNVQVGPQTPPAISHALPISLSSLKPHYTHLLLSTGCTIPTLHPLLLPSDRVIPALSLVHWYTQHPSRPSPPPLHKTEHVSIIGQGNVALDVARMLLTPPDILEKYDVPAPVLDVLYRSAVRRVSIIGRRGPLQAAFTTKELRELTTLPGASMIPLAHDVITPASGTKLTRQQSRILQILQQASPTATPTHVPNPPMSTKKSWSLDFFRSPTGFTADGQHLTLAHTALDENSRAVPTGVSSLLRTDLVVTALGHHTDPLLAYYDPTLGHLRTDRGRVLDTTSHALRRVYASGWAATGARGVLAATMIDAYAVADAILGDHFGFGPGGGDKAVPVQGEAYSDDALVSEDVDLESVPRTVEQGIKEKRVVQYDQWKKIDAEEIRRGVERGKERERMGWEEVHEFLR</sequence>
<protein>
    <recommendedName>
        <fullName evidence="8">NADPH:adrenodoxin oxidoreductase, mitochondrial</fullName>
        <ecNumber evidence="8">1.18.1.6</ecNumber>
    </recommendedName>
</protein>
<dbReference type="OrthoDB" id="333024at2759"/>
<comment type="catalytic activity">
    <reaction evidence="7 8">
        <text>2 reduced [adrenodoxin] + NADP(+) + H(+) = 2 oxidized [adrenodoxin] + NADPH</text>
        <dbReference type="Rhea" id="RHEA:42312"/>
        <dbReference type="Rhea" id="RHEA-COMP:9998"/>
        <dbReference type="Rhea" id="RHEA-COMP:9999"/>
        <dbReference type="ChEBI" id="CHEBI:15378"/>
        <dbReference type="ChEBI" id="CHEBI:33737"/>
        <dbReference type="ChEBI" id="CHEBI:33738"/>
        <dbReference type="ChEBI" id="CHEBI:57783"/>
        <dbReference type="ChEBI" id="CHEBI:58349"/>
        <dbReference type="EC" id="1.18.1.6"/>
    </reaction>
</comment>
<evidence type="ECO:0000313" key="12">
    <source>
        <dbReference type="Proteomes" id="UP000759537"/>
    </source>
</evidence>
<dbReference type="Gene3D" id="3.40.50.720">
    <property type="entry name" value="NAD(P)-binding Rossmann-like Domain"/>
    <property type="match status" value="1"/>
</dbReference>
<dbReference type="PANTHER" id="PTHR48467">
    <property type="entry name" value="GLUTAMATE SYNTHASE 1 [NADH], CHLOROPLASTIC-LIKE"/>
    <property type="match status" value="1"/>
</dbReference>
<keyword evidence="5 8" id="KW-0521">NADP</keyword>
<comment type="subcellular location">
    <subcellularLocation>
        <location evidence="8">Mitochondrion</location>
    </subcellularLocation>
</comment>
<dbReference type="EC" id="1.18.1.6" evidence="8"/>
<comment type="caution">
    <text evidence="11">The sequence shown here is derived from an EMBL/GenBank/DDBJ whole genome shotgun (WGS) entry which is preliminary data.</text>
</comment>
<dbReference type="PIRSF" id="PIRSF000362">
    <property type="entry name" value="FNR"/>
    <property type="match status" value="1"/>
</dbReference>
<dbReference type="InterPro" id="IPR036188">
    <property type="entry name" value="FAD/NAD-bd_sf"/>
</dbReference>
<organism evidence="11 12">
    <name type="scientific">Russula ochroleuca</name>
    <dbReference type="NCBI Taxonomy" id="152965"/>
    <lineage>
        <taxon>Eukaryota</taxon>
        <taxon>Fungi</taxon>
        <taxon>Dikarya</taxon>
        <taxon>Basidiomycota</taxon>
        <taxon>Agaricomycotina</taxon>
        <taxon>Agaricomycetes</taxon>
        <taxon>Russulales</taxon>
        <taxon>Russulaceae</taxon>
        <taxon>Russula</taxon>
    </lineage>
</organism>
<accession>A0A9P5K013</accession>
<feature type="binding site" evidence="10">
    <location>
        <begin position="210"/>
        <end position="211"/>
    </location>
    <ligand>
        <name>NADP(+)</name>
        <dbReference type="ChEBI" id="CHEBI:58349"/>
    </ligand>
</feature>
<evidence type="ECO:0000256" key="10">
    <source>
        <dbReference type="PIRSR" id="PIRSR000362-2"/>
    </source>
</evidence>
<keyword evidence="4 8" id="KW-0274">FAD</keyword>
<evidence type="ECO:0000256" key="2">
    <source>
        <dbReference type="ARBA" id="ARBA00008312"/>
    </source>
</evidence>
<proteinExistence type="inferred from homology"/>
<dbReference type="GO" id="GO:0005739">
    <property type="term" value="C:mitochondrion"/>
    <property type="evidence" value="ECO:0007669"/>
    <property type="project" value="UniProtKB-SubCell"/>
</dbReference>
<evidence type="ECO:0000256" key="4">
    <source>
        <dbReference type="ARBA" id="ARBA00022827"/>
    </source>
</evidence>
<reference evidence="11" key="1">
    <citation type="submission" date="2019-10" db="EMBL/GenBank/DDBJ databases">
        <authorList>
            <consortium name="DOE Joint Genome Institute"/>
            <person name="Kuo A."/>
            <person name="Miyauchi S."/>
            <person name="Kiss E."/>
            <person name="Drula E."/>
            <person name="Kohler A."/>
            <person name="Sanchez-Garcia M."/>
            <person name="Andreopoulos B."/>
            <person name="Barry K.W."/>
            <person name="Bonito G."/>
            <person name="Buee M."/>
            <person name="Carver A."/>
            <person name="Chen C."/>
            <person name="Cichocki N."/>
            <person name="Clum A."/>
            <person name="Culley D."/>
            <person name="Crous P.W."/>
            <person name="Fauchery L."/>
            <person name="Girlanda M."/>
            <person name="Hayes R."/>
            <person name="Keri Z."/>
            <person name="LaButti K."/>
            <person name="Lipzen A."/>
            <person name="Lombard V."/>
            <person name="Magnuson J."/>
            <person name="Maillard F."/>
            <person name="Morin E."/>
            <person name="Murat C."/>
            <person name="Nolan M."/>
            <person name="Ohm R."/>
            <person name="Pangilinan J."/>
            <person name="Pereira M."/>
            <person name="Perotto S."/>
            <person name="Peter M."/>
            <person name="Riley R."/>
            <person name="Sitrit Y."/>
            <person name="Stielow B."/>
            <person name="Szollosi G."/>
            <person name="Zifcakova L."/>
            <person name="Stursova M."/>
            <person name="Spatafora J.W."/>
            <person name="Tedersoo L."/>
            <person name="Vaario L.-M."/>
            <person name="Yamada A."/>
            <person name="Yan M."/>
            <person name="Wang P."/>
            <person name="Xu J."/>
            <person name="Bruns T."/>
            <person name="Baldrian P."/>
            <person name="Vilgalys R."/>
            <person name="Henrissat B."/>
            <person name="Grigoriev I.V."/>
            <person name="Hibbett D."/>
            <person name="Nagy L.G."/>
            <person name="Martin F.M."/>
        </authorList>
    </citation>
    <scope>NUCLEOTIDE SEQUENCE</scope>
    <source>
        <strain evidence="11">Prilba</strain>
    </source>
</reference>
<feature type="binding site" evidence="9">
    <location>
        <position position="86"/>
    </location>
    <ligand>
        <name>FAD</name>
        <dbReference type="ChEBI" id="CHEBI:57692"/>
    </ligand>
</feature>
<evidence type="ECO:0000256" key="1">
    <source>
        <dbReference type="ARBA" id="ARBA00001974"/>
    </source>
</evidence>
<evidence type="ECO:0000256" key="9">
    <source>
        <dbReference type="PIRSR" id="PIRSR000362-1"/>
    </source>
</evidence>
<dbReference type="InterPro" id="IPR021163">
    <property type="entry name" value="Ferredox_Rdtase_adrenod"/>
</dbReference>
<feature type="binding site" evidence="10">
    <location>
        <position position="381"/>
    </location>
    <ligand>
        <name>NADP(+)</name>
        <dbReference type="ChEBI" id="CHEBI:58349"/>
    </ligand>
</feature>
<evidence type="ECO:0000256" key="7">
    <source>
        <dbReference type="ARBA" id="ARBA00048933"/>
    </source>
</evidence>
<dbReference type="AlphaFoldDB" id="A0A9P5K013"/>
<feature type="binding site" evidence="10">
    <location>
        <begin position="166"/>
        <end position="169"/>
    </location>
    <ligand>
        <name>NADP(+)</name>
        <dbReference type="ChEBI" id="CHEBI:58349"/>
    </ligand>
</feature>
<dbReference type="SUPFAM" id="SSF51971">
    <property type="entry name" value="Nucleotide-binding domain"/>
    <property type="match status" value="1"/>
</dbReference>
<feature type="binding site" evidence="9">
    <location>
        <position position="14"/>
    </location>
    <ligand>
        <name>FAD</name>
        <dbReference type="ChEBI" id="CHEBI:57692"/>
    </ligand>
</feature>
<evidence type="ECO:0000313" key="11">
    <source>
        <dbReference type="EMBL" id="KAF8473079.1"/>
    </source>
</evidence>
<dbReference type="PRINTS" id="PR00419">
    <property type="entry name" value="ADXRDTASE"/>
</dbReference>